<dbReference type="Proteomes" id="UP001299220">
    <property type="component" value="Unassembled WGS sequence"/>
</dbReference>
<dbReference type="EMBL" id="JAFBIT010000002">
    <property type="protein sequence ID" value="MCF2652835.1"/>
    <property type="molecule type" value="Genomic_DNA"/>
</dbReference>
<organism evidence="1 2">
    <name type="scientific">Anaeromassilibacillus senegalensis</name>
    <dbReference type="NCBI Taxonomy" id="1673717"/>
    <lineage>
        <taxon>Bacteria</taxon>
        <taxon>Bacillati</taxon>
        <taxon>Bacillota</taxon>
        <taxon>Clostridia</taxon>
        <taxon>Eubacteriales</taxon>
        <taxon>Acutalibacteraceae</taxon>
        <taxon>Anaeromassilibacillus</taxon>
    </lineage>
</organism>
<evidence type="ECO:0000313" key="2">
    <source>
        <dbReference type="Proteomes" id="UP001299220"/>
    </source>
</evidence>
<keyword evidence="1" id="KW-0808">Transferase</keyword>
<name>A0ABS9CNW6_9FIRM</name>
<keyword evidence="1" id="KW-0418">Kinase</keyword>
<proteinExistence type="predicted"/>
<sequence>MQFLDAFKAIDNGIKQNGRLTVAIDGLCGSGKTTLAALLKTVYDCNVFHADDFYLPIPLRTPERYKTPGGNVHWERILDEVLRPLQTGAPFAYRLFDCGVMDYNGTVDVEPKALNILEGSYSMHPALAGYYDLRIFLKTPPEVQSARILKRNGPERHAMFVAKWIPLENAYFASYPVEAESDLVFTT</sequence>
<comment type="caution">
    <text evidence="1">The sequence shown here is derived from an EMBL/GenBank/DDBJ whole genome shotgun (WGS) entry which is preliminary data.</text>
</comment>
<keyword evidence="2" id="KW-1185">Reference proteome</keyword>
<dbReference type="SUPFAM" id="SSF52540">
    <property type="entry name" value="P-loop containing nucleoside triphosphate hydrolases"/>
    <property type="match status" value="1"/>
</dbReference>
<dbReference type="Gene3D" id="3.40.50.300">
    <property type="entry name" value="P-loop containing nucleotide triphosphate hydrolases"/>
    <property type="match status" value="1"/>
</dbReference>
<evidence type="ECO:0000313" key="1">
    <source>
        <dbReference type="EMBL" id="MCF2652835.1"/>
    </source>
</evidence>
<dbReference type="GO" id="GO:0016301">
    <property type="term" value="F:kinase activity"/>
    <property type="evidence" value="ECO:0007669"/>
    <property type="project" value="UniProtKB-KW"/>
</dbReference>
<protein>
    <submittedName>
        <fullName evidence="1">Uridine kinase</fullName>
    </submittedName>
</protein>
<reference evidence="1 2" key="1">
    <citation type="submission" date="2020-12" db="EMBL/GenBank/DDBJ databases">
        <title>Whole genome sequences of gut porcine anaerobes.</title>
        <authorList>
            <person name="Kubasova T."/>
            <person name="Jahodarova E."/>
            <person name="Rychlik I."/>
        </authorList>
    </citation>
    <scope>NUCLEOTIDE SEQUENCE [LARGE SCALE GENOMIC DNA]</scope>
    <source>
        <strain evidence="1 2">An867</strain>
    </source>
</reference>
<accession>A0ABS9CNW6</accession>
<dbReference type="InterPro" id="IPR027417">
    <property type="entry name" value="P-loop_NTPase"/>
</dbReference>
<gene>
    <name evidence="1" type="ORF">JQM67_09480</name>
</gene>